<sequence>MINEILNKRYQIQQQLGRQTGRRTLLALDLQTSQQVVVKLLYLGQDFNWQDLKLFQREAETLKALNHPAIPSYLDYFDIDTAQDKGFGLVQSYVAAKSLEEHLQAGRTFSEAEVKELAKSLLTILTYLHTQQPPVIHRDIKPSNILLTNRSGNSVGQVYLVDFGSVQTLAAHEGGTITVVGTYGYMPPEQFGGRVTQASDLYSLGATLIYLVTGLHPTELPQQDLRLQFRTIANISAEFADWLEWMTEPSLDQRFVSAQQAIEVLDNPRQRKKETSISKQQLRQPPGSKIRLSKTFESLEIIFPPHGLGIVHLMLISFATPIALGLPFFLFRDHSPSFATFLFLQVPAITFMIVILLRALFKRTRLRINSQNLVEEHDLLGLKWRNYSPISREKISNIQLVKLNYTNNPANFLFLLLFLDHDDTPIYRLKNSDQLSDAEIEWLAKEIGDWL</sequence>
<dbReference type="Proteomes" id="UP000629098">
    <property type="component" value="Unassembled WGS sequence"/>
</dbReference>
<dbReference type="SUPFAM" id="SSF56112">
    <property type="entry name" value="Protein kinase-like (PK-like)"/>
    <property type="match status" value="1"/>
</dbReference>
<name>A0A8J6XLQ9_9CYAN</name>
<keyword evidence="3" id="KW-1133">Transmembrane helix</keyword>
<feature type="domain" description="Protein kinase" evidence="4">
    <location>
        <begin position="10"/>
        <end position="265"/>
    </location>
</feature>
<keyword evidence="6" id="KW-1185">Reference proteome</keyword>
<keyword evidence="5" id="KW-0808">Transferase</keyword>
<keyword evidence="3" id="KW-0472">Membrane</keyword>
<dbReference type="InterPro" id="IPR000719">
    <property type="entry name" value="Prot_kinase_dom"/>
</dbReference>
<organism evidence="5 6">
    <name type="scientific">Iningainema tapete BLCC-T55</name>
    <dbReference type="NCBI Taxonomy" id="2748662"/>
    <lineage>
        <taxon>Bacteria</taxon>
        <taxon>Bacillati</taxon>
        <taxon>Cyanobacteriota</taxon>
        <taxon>Cyanophyceae</taxon>
        <taxon>Nostocales</taxon>
        <taxon>Scytonemataceae</taxon>
        <taxon>Iningainema tapete</taxon>
    </lineage>
</organism>
<reference evidence="5" key="1">
    <citation type="submission" date="2020-09" db="EMBL/GenBank/DDBJ databases">
        <title>Iningainema tapete sp. nov. (Scytonemataceae, Cyanobacteria) from greenhouses in central Florida (USA) produces two types of nodularin with biosynthetic potential for microcystin-LR and anabaenopeptins.</title>
        <authorList>
            <person name="Berthold D.E."/>
            <person name="Lefler F.W."/>
            <person name="Huang I.-S."/>
            <person name="Abdulla H."/>
            <person name="Zimba P.V."/>
            <person name="Laughinghouse H.D. IV."/>
        </authorList>
    </citation>
    <scope>NUCLEOTIDE SEQUENCE</scope>
    <source>
        <strain evidence="5">BLCCT55</strain>
    </source>
</reference>
<dbReference type="GO" id="GO:0004674">
    <property type="term" value="F:protein serine/threonine kinase activity"/>
    <property type="evidence" value="ECO:0007669"/>
    <property type="project" value="UniProtKB-KW"/>
</dbReference>
<dbReference type="Pfam" id="PF00069">
    <property type="entry name" value="Pkinase"/>
    <property type="match status" value="1"/>
</dbReference>
<protein>
    <submittedName>
        <fullName evidence="5">Serine/threonine protein kinase</fullName>
    </submittedName>
</protein>
<dbReference type="GO" id="GO:0005524">
    <property type="term" value="F:ATP binding"/>
    <property type="evidence" value="ECO:0007669"/>
    <property type="project" value="UniProtKB-KW"/>
</dbReference>
<keyword evidence="5" id="KW-0723">Serine/threonine-protein kinase</keyword>
<dbReference type="CDD" id="cd14014">
    <property type="entry name" value="STKc_PknB_like"/>
    <property type="match status" value="1"/>
</dbReference>
<evidence type="ECO:0000256" key="1">
    <source>
        <dbReference type="ARBA" id="ARBA00022741"/>
    </source>
</evidence>
<evidence type="ECO:0000256" key="3">
    <source>
        <dbReference type="SAM" id="Phobius"/>
    </source>
</evidence>
<dbReference type="AlphaFoldDB" id="A0A8J6XLQ9"/>
<keyword evidence="2" id="KW-0067">ATP-binding</keyword>
<keyword evidence="3" id="KW-0812">Transmembrane</keyword>
<evidence type="ECO:0000313" key="5">
    <source>
        <dbReference type="EMBL" id="MBD2777113.1"/>
    </source>
</evidence>
<keyword evidence="5" id="KW-0418">Kinase</keyword>
<proteinExistence type="predicted"/>
<evidence type="ECO:0000313" key="6">
    <source>
        <dbReference type="Proteomes" id="UP000629098"/>
    </source>
</evidence>
<dbReference type="PANTHER" id="PTHR24363:SF7">
    <property type="entry name" value="SERINE_THREONINE-PROTEIN KINASE-LIKE PROTEIN E"/>
    <property type="match status" value="1"/>
</dbReference>
<evidence type="ECO:0000259" key="4">
    <source>
        <dbReference type="PROSITE" id="PS50011"/>
    </source>
</evidence>
<feature type="transmembrane region" description="Helical" evidence="3">
    <location>
        <begin position="310"/>
        <end position="331"/>
    </location>
</feature>
<accession>A0A8J6XLQ9</accession>
<dbReference type="PANTHER" id="PTHR24363">
    <property type="entry name" value="SERINE/THREONINE PROTEIN KINASE"/>
    <property type="match status" value="1"/>
</dbReference>
<dbReference type="InterPro" id="IPR011009">
    <property type="entry name" value="Kinase-like_dom_sf"/>
</dbReference>
<dbReference type="InterPro" id="IPR008271">
    <property type="entry name" value="Ser/Thr_kinase_AS"/>
</dbReference>
<dbReference type="RefSeq" id="WP_190836184.1">
    <property type="nucleotide sequence ID" value="NZ_CAWPPI010000105.1"/>
</dbReference>
<dbReference type="Gene3D" id="1.10.510.10">
    <property type="entry name" value="Transferase(Phosphotransferase) domain 1"/>
    <property type="match status" value="1"/>
</dbReference>
<dbReference type="PROSITE" id="PS50011">
    <property type="entry name" value="PROTEIN_KINASE_DOM"/>
    <property type="match status" value="1"/>
</dbReference>
<dbReference type="Gene3D" id="3.30.200.20">
    <property type="entry name" value="Phosphorylase Kinase, domain 1"/>
    <property type="match status" value="1"/>
</dbReference>
<comment type="caution">
    <text evidence="5">The sequence shown here is derived from an EMBL/GenBank/DDBJ whole genome shotgun (WGS) entry which is preliminary data.</text>
</comment>
<evidence type="ECO:0000256" key="2">
    <source>
        <dbReference type="ARBA" id="ARBA00022840"/>
    </source>
</evidence>
<dbReference type="PROSITE" id="PS00108">
    <property type="entry name" value="PROTEIN_KINASE_ST"/>
    <property type="match status" value="1"/>
</dbReference>
<dbReference type="EMBL" id="JACXAE010000105">
    <property type="protein sequence ID" value="MBD2777113.1"/>
    <property type="molecule type" value="Genomic_DNA"/>
</dbReference>
<dbReference type="SMART" id="SM00220">
    <property type="entry name" value="S_TKc"/>
    <property type="match status" value="1"/>
</dbReference>
<feature type="transmembrane region" description="Helical" evidence="3">
    <location>
        <begin position="337"/>
        <end position="361"/>
    </location>
</feature>
<gene>
    <name evidence="5" type="ORF">ICL16_34995</name>
</gene>
<keyword evidence="1" id="KW-0547">Nucleotide-binding</keyword>